<comment type="caution">
    <text evidence="1">The sequence shown here is derived from an EMBL/GenBank/DDBJ whole genome shotgun (WGS) entry which is preliminary data.</text>
</comment>
<reference evidence="1" key="1">
    <citation type="journal article" date="2015" name="Nature">
        <title>Complex archaea that bridge the gap between prokaryotes and eukaryotes.</title>
        <authorList>
            <person name="Spang A."/>
            <person name="Saw J.H."/>
            <person name="Jorgensen S.L."/>
            <person name="Zaremba-Niedzwiedzka K."/>
            <person name="Martijn J."/>
            <person name="Lind A.E."/>
            <person name="van Eijk R."/>
            <person name="Schleper C."/>
            <person name="Guy L."/>
            <person name="Ettema T.J."/>
        </authorList>
    </citation>
    <scope>NUCLEOTIDE SEQUENCE</scope>
</reference>
<sequence>MSKDFSDAPLTVNGVTVKPTWLWSKRYRAEVAESMRQNGKSHLRTGEADQLYVEWYADQHGLTETEARRRIEGMA</sequence>
<organism evidence="1">
    <name type="scientific">marine sediment metagenome</name>
    <dbReference type="NCBI Taxonomy" id="412755"/>
    <lineage>
        <taxon>unclassified sequences</taxon>
        <taxon>metagenomes</taxon>
        <taxon>ecological metagenomes</taxon>
    </lineage>
</organism>
<evidence type="ECO:0000313" key="1">
    <source>
        <dbReference type="EMBL" id="KKK85007.1"/>
    </source>
</evidence>
<accession>A0A0F8YU87</accession>
<gene>
    <name evidence="1" type="ORF">LCGC14_2777610</name>
</gene>
<proteinExistence type="predicted"/>
<name>A0A0F8YU87_9ZZZZ</name>
<dbReference type="AlphaFoldDB" id="A0A0F8YU87"/>
<dbReference type="EMBL" id="LAZR01051505">
    <property type="protein sequence ID" value="KKK85007.1"/>
    <property type="molecule type" value="Genomic_DNA"/>
</dbReference>
<protein>
    <submittedName>
        <fullName evidence="1">Uncharacterized protein</fullName>
    </submittedName>
</protein>